<dbReference type="OrthoDB" id="6711823at2"/>
<dbReference type="RefSeq" id="WP_067763537.1">
    <property type="nucleotide sequence ID" value="NZ_LZDS01000023.1"/>
</dbReference>
<evidence type="ECO:0000313" key="2">
    <source>
        <dbReference type="EMBL" id="OBX28664.1"/>
    </source>
</evidence>
<dbReference type="AlphaFoldDB" id="A0A1A7RAZ5"/>
<name>A0A1A7RAZ5_9GAMM</name>
<accession>A0A1A7RAZ5</accession>
<organism evidence="2 3">
    <name type="scientific">Acinetobacter gandensis</name>
    <dbReference type="NCBI Taxonomy" id="1443941"/>
    <lineage>
        <taxon>Bacteria</taxon>
        <taxon>Pseudomonadati</taxon>
        <taxon>Pseudomonadota</taxon>
        <taxon>Gammaproteobacteria</taxon>
        <taxon>Moraxellales</taxon>
        <taxon>Moraxellaceae</taxon>
        <taxon>Acinetobacter</taxon>
    </lineage>
</organism>
<comment type="caution">
    <text evidence="2">The sequence shown here is derived from an EMBL/GenBank/DDBJ whole genome shotgun (WGS) entry which is preliminary data.</text>
</comment>
<evidence type="ECO:0000313" key="3">
    <source>
        <dbReference type="Proteomes" id="UP000185753"/>
    </source>
</evidence>
<protein>
    <recommendedName>
        <fullName evidence="4">Spore coat protein U domain-containing protein</fullName>
    </recommendedName>
</protein>
<evidence type="ECO:0000256" key="1">
    <source>
        <dbReference type="SAM" id="SignalP"/>
    </source>
</evidence>
<feature type="chain" id="PRO_5008360727" description="Spore coat protein U domain-containing protein" evidence="1">
    <location>
        <begin position="19"/>
        <end position="136"/>
    </location>
</feature>
<reference evidence="3" key="1">
    <citation type="submission" date="2016-06" db="EMBL/GenBank/DDBJ databases">
        <authorList>
            <person name="Radolfova-Krizova L."/>
            <person name="Nemec A."/>
        </authorList>
    </citation>
    <scope>NUCLEOTIDE SEQUENCE [LARGE SCALE GENOMIC DNA]</scope>
    <source>
        <strain evidence="3">ANC 4275</strain>
    </source>
</reference>
<keyword evidence="3" id="KW-1185">Reference proteome</keyword>
<proteinExistence type="predicted"/>
<gene>
    <name evidence="2" type="ORF">A9J31_03310</name>
</gene>
<evidence type="ECO:0008006" key="4">
    <source>
        <dbReference type="Google" id="ProtNLM"/>
    </source>
</evidence>
<keyword evidence="1" id="KW-0732">Signal</keyword>
<dbReference type="Proteomes" id="UP000185753">
    <property type="component" value="Unassembled WGS sequence"/>
</dbReference>
<sequence>MKSLIFVSTVCLSTMSFAAPSYCELGRVSESHMRLANYYNSQAASSFSVNCSNKYRIRFNSRNLQDSSGNSFVNNGMVKLKTRMTVSGAMENIWNVPTEQGAGRNDYVVAVRLVERVTSTTPAGKYKDTVFVNMVF</sequence>
<dbReference type="STRING" id="1443941.A9J31_03310"/>
<dbReference type="EMBL" id="LZDS01000023">
    <property type="protein sequence ID" value="OBX28664.1"/>
    <property type="molecule type" value="Genomic_DNA"/>
</dbReference>
<feature type="signal peptide" evidence="1">
    <location>
        <begin position="1"/>
        <end position="18"/>
    </location>
</feature>